<organism evidence="7 8">
    <name type="scientific">Sistotremastrum niveocremeum HHB9708</name>
    <dbReference type="NCBI Taxonomy" id="1314777"/>
    <lineage>
        <taxon>Eukaryota</taxon>
        <taxon>Fungi</taxon>
        <taxon>Dikarya</taxon>
        <taxon>Basidiomycota</taxon>
        <taxon>Agaricomycotina</taxon>
        <taxon>Agaricomycetes</taxon>
        <taxon>Sistotremastrales</taxon>
        <taxon>Sistotremastraceae</taxon>
        <taxon>Sertulicium</taxon>
        <taxon>Sertulicium niveocremeum</taxon>
    </lineage>
</organism>
<keyword evidence="8" id="KW-1185">Reference proteome</keyword>
<feature type="region of interest" description="Disordered" evidence="5">
    <location>
        <begin position="1"/>
        <end position="29"/>
    </location>
</feature>
<evidence type="ECO:0000313" key="7">
    <source>
        <dbReference type="EMBL" id="KZS90885.1"/>
    </source>
</evidence>
<evidence type="ECO:0000256" key="2">
    <source>
        <dbReference type="ARBA" id="ARBA00022692"/>
    </source>
</evidence>
<gene>
    <name evidence="7" type="ORF">SISNIDRAFT_487904</name>
</gene>
<dbReference type="EMBL" id="KV419418">
    <property type="protein sequence ID" value="KZS90885.1"/>
    <property type="molecule type" value="Genomic_DNA"/>
</dbReference>
<feature type="compositionally biased region" description="Low complexity" evidence="5">
    <location>
        <begin position="380"/>
        <end position="398"/>
    </location>
</feature>
<dbReference type="GO" id="GO:0005886">
    <property type="term" value="C:plasma membrane"/>
    <property type="evidence" value="ECO:0007669"/>
    <property type="project" value="TreeGrafter"/>
</dbReference>
<dbReference type="AlphaFoldDB" id="A0A164RU14"/>
<dbReference type="STRING" id="1314777.A0A164RU14"/>
<keyword evidence="4 6" id="KW-0472">Membrane</keyword>
<name>A0A164RU14_9AGAM</name>
<evidence type="ECO:0000256" key="4">
    <source>
        <dbReference type="ARBA" id="ARBA00023136"/>
    </source>
</evidence>
<dbReference type="Proteomes" id="UP000076722">
    <property type="component" value="Unassembled WGS sequence"/>
</dbReference>
<evidence type="ECO:0000256" key="5">
    <source>
        <dbReference type="SAM" id="MobiDB-lite"/>
    </source>
</evidence>
<accession>A0A164RU14</accession>
<proteinExistence type="predicted"/>
<dbReference type="GO" id="GO:0004930">
    <property type="term" value="F:G protein-coupled receptor activity"/>
    <property type="evidence" value="ECO:0007669"/>
    <property type="project" value="TreeGrafter"/>
</dbReference>
<feature type="region of interest" description="Disordered" evidence="5">
    <location>
        <begin position="438"/>
        <end position="620"/>
    </location>
</feature>
<reference evidence="7 8" key="1">
    <citation type="journal article" date="2016" name="Mol. Biol. Evol.">
        <title>Comparative Genomics of Early-Diverging Mushroom-Forming Fungi Provides Insights into the Origins of Lignocellulose Decay Capabilities.</title>
        <authorList>
            <person name="Nagy L.G."/>
            <person name="Riley R."/>
            <person name="Tritt A."/>
            <person name="Adam C."/>
            <person name="Daum C."/>
            <person name="Floudas D."/>
            <person name="Sun H."/>
            <person name="Yadav J.S."/>
            <person name="Pangilinan J."/>
            <person name="Larsson K.H."/>
            <person name="Matsuura K."/>
            <person name="Barry K."/>
            <person name="Labutti K."/>
            <person name="Kuo R."/>
            <person name="Ohm R.A."/>
            <person name="Bhattacharya S.S."/>
            <person name="Shirouzu T."/>
            <person name="Yoshinaga Y."/>
            <person name="Martin F.M."/>
            <person name="Grigoriev I.V."/>
            <person name="Hibbett D.S."/>
        </authorList>
    </citation>
    <scope>NUCLEOTIDE SEQUENCE [LARGE SCALE GENOMIC DNA]</scope>
    <source>
        <strain evidence="7 8">HHB9708</strain>
    </source>
</reference>
<sequence length="620" mass="67710">MYLHPRWDNSSTTDGAPTASDSNTSNDNSSTPLTYQVGLSQHIFSRGELVGVSFTAIAGLLSILCVSILLLYTFSSEVLRHLWRRYDPHTSTKSFWRTHVGIFVLCLLFSDGIQALAGVTQVHWAVQGRIIDDAACKFQAATFLLGDVGTAIWNAMIAILTFSHVVLRADLPNWAVLTTGIGGWALAVFLNIIGPTLIARPGVEFFGISGGWCFITSSYDLPRIFLNYLPMFISAFIILVLYVILFLNLRGHITYSNSHLSFSLRSRYSKEGGMNFKEAYVKSMSGKMLWYPAAYITLILPLSIARIAAVTGDNLPDWVWYMATSMMFSMGFVNVIIYCATRNLLGFKRSTQPRVISSSPSSTSSPYFQSTPASRPLTLPYSHPSPSFSPSFSPSASPGQSQTRLLDTPTRHPFNYTSQSHSGLGLTLSDGYDFSRTSDSNHISTPSFSSTARLLPDRSRSPLPHRPLTPVSAASIDLPYERNEPSTDSSFLDTSRSSSPSRYTAESSPAPRTTQLSAHTPRSQRIPIAIPRSLTSATTASTATTATTSTTSSSHSSRTLKSSPPKSTRMPTTSSVASSSPLSPTTSTHGYGPMSVRSVAGWEDEEKEGYEQEGFIPIKF</sequence>
<feature type="transmembrane region" description="Helical" evidence="6">
    <location>
        <begin position="228"/>
        <end position="249"/>
    </location>
</feature>
<dbReference type="OrthoDB" id="100006at2759"/>
<feature type="transmembrane region" description="Helical" evidence="6">
    <location>
        <begin position="318"/>
        <end position="340"/>
    </location>
</feature>
<protein>
    <submittedName>
        <fullName evidence="7">Uncharacterized protein</fullName>
    </submittedName>
</protein>
<feature type="compositionally biased region" description="Low complexity" evidence="5">
    <location>
        <begin position="571"/>
        <end position="588"/>
    </location>
</feature>
<evidence type="ECO:0000313" key="8">
    <source>
        <dbReference type="Proteomes" id="UP000076722"/>
    </source>
</evidence>
<dbReference type="SUPFAM" id="SSF81321">
    <property type="entry name" value="Family A G protein-coupled receptor-like"/>
    <property type="match status" value="1"/>
</dbReference>
<keyword evidence="3 6" id="KW-1133">Transmembrane helix</keyword>
<feature type="transmembrane region" description="Helical" evidence="6">
    <location>
        <begin position="94"/>
        <end position="119"/>
    </location>
</feature>
<feature type="compositionally biased region" description="Low complexity" evidence="5">
    <location>
        <begin position="486"/>
        <end position="508"/>
    </location>
</feature>
<dbReference type="Gene3D" id="1.20.1070.10">
    <property type="entry name" value="Rhodopsin 7-helix transmembrane proteins"/>
    <property type="match status" value="1"/>
</dbReference>
<feature type="compositionally biased region" description="Low complexity" evidence="5">
    <location>
        <begin position="353"/>
        <end position="372"/>
    </location>
</feature>
<keyword evidence="2 6" id="KW-0812">Transmembrane</keyword>
<feature type="transmembrane region" description="Helical" evidence="6">
    <location>
        <begin position="174"/>
        <end position="193"/>
    </location>
</feature>
<dbReference type="PANTHER" id="PTHR23112:SF37">
    <property type="entry name" value="G PROTEIN-COUPLED RECEPTOR GPR1"/>
    <property type="match status" value="1"/>
</dbReference>
<feature type="region of interest" description="Disordered" evidence="5">
    <location>
        <begin position="353"/>
        <end position="422"/>
    </location>
</feature>
<feature type="transmembrane region" description="Helical" evidence="6">
    <location>
        <begin position="140"/>
        <end position="162"/>
    </location>
</feature>
<feature type="compositionally biased region" description="Low complexity" evidence="5">
    <location>
        <begin position="533"/>
        <end position="563"/>
    </location>
</feature>
<feature type="transmembrane region" description="Helical" evidence="6">
    <location>
        <begin position="289"/>
        <end position="312"/>
    </location>
</feature>
<dbReference type="PANTHER" id="PTHR23112">
    <property type="entry name" value="G PROTEIN-COUPLED RECEPTOR 157-RELATED"/>
    <property type="match status" value="1"/>
</dbReference>
<evidence type="ECO:0000256" key="1">
    <source>
        <dbReference type="ARBA" id="ARBA00004141"/>
    </source>
</evidence>
<feature type="compositionally biased region" description="Polar residues" evidence="5">
    <location>
        <begin position="510"/>
        <end position="523"/>
    </location>
</feature>
<comment type="subcellular location">
    <subcellularLocation>
        <location evidence="1">Membrane</location>
        <topology evidence="1">Multi-pass membrane protein</topology>
    </subcellularLocation>
</comment>
<dbReference type="GO" id="GO:0007189">
    <property type="term" value="P:adenylate cyclase-activating G protein-coupled receptor signaling pathway"/>
    <property type="evidence" value="ECO:0007669"/>
    <property type="project" value="TreeGrafter"/>
</dbReference>
<feature type="compositionally biased region" description="Low complexity" evidence="5">
    <location>
        <begin position="20"/>
        <end position="29"/>
    </location>
</feature>
<evidence type="ECO:0000256" key="3">
    <source>
        <dbReference type="ARBA" id="ARBA00022989"/>
    </source>
</evidence>
<feature type="transmembrane region" description="Helical" evidence="6">
    <location>
        <begin position="49"/>
        <end position="74"/>
    </location>
</feature>
<feature type="compositionally biased region" description="Polar residues" evidence="5">
    <location>
        <begin position="438"/>
        <end position="452"/>
    </location>
</feature>
<evidence type="ECO:0000256" key="6">
    <source>
        <dbReference type="SAM" id="Phobius"/>
    </source>
</evidence>